<dbReference type="EMBL" id="BORB01000065">
    <property type="protein sequence ID" value="GIN59854.1"/>
    <property type="molecule type" value="Genomic_DNA"/>
</dbReference>
<dbReference type="InterPro" id="IPR014188">
    <property type="entry name" value="Acrylyl-CoA_reductase_AcuI"/>
</dbReference>
<dbReference type="NCBIfam" id="TIGR02823">
    <property type="entry name" value="oxido_YhdH"/>
    <property type="match status" value="1"/>
</dbReference>
<proteinExistence type="predicted"/>
<dbReference type="SUPFAM" id="SSF51735">
    <property type="entry name" value="NAD(P)-binding Rossmann-fold domains"/>
    <property type="match status" value="1"/>
</dbReference>
<dbReference type="Proteomes" id="UP000679950">
    <property type="component" value="Unassembled WGS sequence"/>
</dbReference>
<dbReference type="Pfam" id="PF08240">
    <property type="entry name" value="ADH_N"/>
    <property type="match status" value="1"/>
</dbReference>
<name>A0ABQ4KPJ7_9BACI</name>
<comment type="caution">
    <text evidence="2">The sequence shown here is derived from an EMBL/GenBank/DDBJ whole genome shotgun (WGS) entry which is preliminary data.</text>
</comment>
<dbReference type="InterPro" id="IPR020843">
    <property type="entry name" value="ER"/>
</dbReference>
<dbReference type="CDD" id="cd08289">
    <property type="entry name" value="MDR_yhfp_like"/>
    <property type="match status" value="1"/>
</dbReference>
<keyword evidence="3" id="KW-1185">Reference proteome</keyword>
<dbReference type="SUPFAM" id="SSF50129">
    <property type="entry name" value="GroES-like"/>
    <property type="match status" value="1"/>
</dbReference>
<organism evidence="2 3">
    <name type="scientific">Lederbergia ruris</name>
    <dbReference type="NCBI Taxonomy" id="217495"/>
    <lineage>
        <taxon>Bacteria</taxon>
        <taxon>Bacillati</taxon>
        <taxon>Bacillota</taxon>
        <taxon>Bacilli</taxon>
        <taxon>Bacillales</taxon>
        <taxon>Bacillaceae</taxon>
        <taxon>Lederbergia</taxon>
    </lineage>
</organism>
<feature type="domain" description="Enoyl reductase (ER)" evidence="1">
    <location>
        <begin position="16"/>
        <end position="328"/>
    </location>
</feature>
<dbReference type="PANTHER" id="PTHR43677:SF1">
    <property type="entry name" value="ACRYLYL-COA REDUCTASE ACUI-RELATED"/>
    <property type="match status" value="1"/>
</dbReference>
<dbReference type="InterPro" id="IPR051397">
    <property type="entry name" value="Zn-ADH-like_protein"/>
</dbReference>
<dbReference type="Gene3D" id="3.90.180.10">
    <property type="entry name" value="Medium-chain alcohol dehydrogenases, catalytic domain"/>
    <property type="match status" value="1"/>
</dbReference>
<dbReference type="Pfam" id="PF00107">
    <property type="entry name" value="ADH_zinc_N"/>
    <property type="match status" value="1"/>
</dbReference>
<dbReference type="SMART" id="SM00829">
    <property type="entry name" value="PKS_ER"/>
    <property type="match status" value="1"/>
</dbReference>
<accession>A0ABQ4KPJ7</accession>
<dbReference type="RefSeq" id="WP_158323181.1">
    <property type="nucleotide sequence ID" value="NZ_BORB01000065.1"/>
</dbReference>
<dbReference type="Gene3D" id="3.40.50.720">
    <property type="entry name" value="NAD(P)-binding Rossmann-like Domain"/>
    <property type="match status" value="1"/>
</dbReference>
<protein>
    <submittedName>
        <fullName evidence="2">Quinone oxidoreductase YhfP</fullName>
    </submittedName>
</protein>
<sequence>MENTFKALVIEQENEGLNLEVKEMEPSDLPDDDVLIKVKYSGINYKDGLAAHPDGKIVNQYPFIPGIDLAGEVVLSKDERYKKGDAVIVTSYELGVSHFGGYSEYASVPSEWIVPLPAGLTLRESMILGTAGFTAALSIQRLEENGLNPERGSVLVTGATGGVGSIAIALLKKKGYHVVASTGKLSEEAYLHQLGADEVIDREAVYNGTLKNLSKQKWAGAIDPVGGEPLASLLSQIKYRGSVAVSGLTAGVKVPTTVFPFILRGVSLLGIDSVYCPMEERKNVWERLSTDLKPNRLNDFIFKEVTLEALPELLPSVLKSHHRGRILVNIDD</sequence>
<dbReference type="InterPro" id="IPR011032">
    <property type="entry name" value="GroES-like_sf"/>
</dbReference>
<evidence type="ECO:0000313" key="3">
    <source>
        <dbReference type="Proteomes" id="UP000679950"/>
    </source>
</evidence>
<reference evidence="2 3" key="1">
    <citation type="submission" date="2021-03" db="EMBL/GenBank/DDBJ databases">
        <title>Antimicrobial resistance genes in bacteria isolated from Japanese honey, and their potential for conferring macrolide and lincosamide resistance in the American foulbrood pathogen Paenibacillus larvae.</title>
        <authorList>
            <person name="Okamoto M."/>
            <person name="Kumagai M."/>
            <person name="Kanamori H."/>
            <person name="Takamatsu D."/>
        </authorList>
    </citation>
    <scope>NUCLEOTIDE SEQUENCE [LARGE SCALE GENOMIC DNA]</scope>
    <source>
        <strain evidence="2 3">J8TS2</strain>
    </source>
</reference>
<dbReference type="InterPro" id="IPR013149">
    <property type="entry name" value="ADH-like_C"/>
</dbReference>
<evidence type="ECO:0000313" key="2">
    <source>
        <dbReference type="EMBL" id="GIN59854.1"/>
    </source>
</evidence>
<dbReference type="InterPro" id="IPR013154">
    <property type="entry name" value="ADH-like_N"/>
</dbReference>
<gene>
    <name evidence="2" type="primary">yhfP</name>
    <name evidence="2" type="ORF">J8TS2_41730</name>
</gene>
<evidence type="ECO:0000259" key="1">
    <source>
        <dbReference type="SMART" id="SM00829"/>
    </source>
</evidence>
<dbReference type="InterPro" id="IPR036291">
    <property type="entry name" value="NAD(P)-bd_dom_sf"/>
</dbReference>
<dbReference type="PANTHER" id="PTHR43677">
    <property type="entry name" value="SHORT-CHAIN DEHYDROGENASE/REDUCTASE"/>
    <property type="match status" value="1"/>
</dbReference>